<dbReference type="FunFam" id="3.60.21.10:FF:000017">
    <property type="entry name" value="Serine/threonine-protein phosphatase"/>
    <property type="match status" value="1"/>
</dbReference>
<dbReference type="PRINTS" id="PR00114">
    <property type="entry name" value="STPHPHTASE"/>
</dbReference>
<protein>
    <recommendedName>
        <fullName evidence="8">Serine/threonine-protein phosphatase 5</fullName>
        <ecNumber evidence="7">3.1.3.16</ecNumber>
    </recommendedName>
    <alternativeName>
        <fullName evidence="21">Protein phosphatase T</fullName>
    </alternativeName>
</protein>
<dbReference type="Gene3D" id="3.60.21.10">
    <property type="match status" value="1"/>
</dbReference>
<dbReference type="PANTHER" id="PTHR45668">
    <property type="entry name" value="SERINE/THREONINE-PROTEIN PHOSPHATASE 5-RELATED"/>
    <property type="match status" value="1"/>
</dbReference>
<dbReference type="SUPFAM" id="SSF56300">
    <property type="entry name" value="Metallo-dependent phosphatases"/>
    <property type="match status" value="1"/>
</dbReference>
<keyword evidence="10" id="KW-0963">Cytoplasm</keyword>
<dbReference type="SMART" id="SM00028">
    <property type="entry name" value="TPR"/>
    <property type="match status" value="3"/>
</dbReference>
<evidence type="ECO:0000256" key="10">
    <source>
        <dbReference type="ARBA" id="ARBA00022490"/>
    </source>
</evidence>
<dbReference type="EMBL" id="CAKKLH010000287">
    <property type="protein sequence ID" value="CAH0108742.1"/>
    <property type="molecule type" value="Genomic_DNA"/>
</dbReference>
<dbReference type="InterPro" id="IPR006186">
    <property type="entry name" value="Ser/Thr-sp_prot-phosphatase"/>
</dbReference>
<dbReference type="InterPro" id="IPR051134">
    <property type="entry name" value="PPP_phosphatase"/>
</dbReference>
<dbReference type="InterPro" id="IPR004843">
    <property type="entry name" value="Calcineurin-like_PHP"/>
</dbReference>
<dbReference type="OrthoDB" id="445564at2759"/>
<keyword evidence="13" id="KW-0378">Hydrolase</keyword>
<comment type="caution">
    <text evidence="25">The sequence shown here is derived from an EMBL/GenBank/DDBJ whole genome shotgun (WGS) entry which is preliminary data.</text>
</comment>
<feature type="repeat" description="TPR" evidence="23">
    <location>
        <begin position="78"/>
        <end position="111"/>
    </location>
</feature>
<evidence type="ECO:0000256" key="8">
    <source>
        <dbReference type="ARBA" id="ARBA00020001"/>
    </source>
</evidence>
<dbReference type="CDD" id="cd07417">
    <property type="entry name" value="MPP_PP5_C"/>
    <property type="match status" value="1"/>
</dbReference>
<evidence type="ECO:0000256" key="14">
    <source>
        <dbReference type="ARBA" id="ARBA00022803"/>
    </source>
</evidence>
<evidence type="ECO:0000256" key="19">
    <source>
        <dbReference type="ARBA" id="ARBA00023211"/>
    </source>
</evidence>
<reference evidence="25" key="1">
    <citation type="submission" date="2021-11" db="EMBL/GenBank/DDBJ databases">
        <authorList>
            <person name="Schell T."/>
        </authorList>
    </citation>
    <scope>NUCLEOTIDE SEQUENCE</scope>
    <source>
        <strain evidence="25">M5</strain>
    </source>
</reference>
<dbReference type="PANTHER" id="PTHR45668:SF5">
    <property type="entry name" value="SERINE_THREONINE-PROTEIN PHOSPHATASE 5"/>
    <property type="match status" value="1"/>
</dbReference>
<evidence type="ECO:0000256" key="20">
    <source>
        <dbReference type="ARBA" id="ARBA00023242"/>
    </source>
</evidence>
<keyword evidence="16" id="KW-0904">Protein phosphatase</keyword>
<evidence type="ECO:0000256" key="5">
    <source>
        <dbReference type="ARBA" id="ARBA00004496"/>
    </source>
</evidence>
<comment type="cofactor">
    <cofactor evidence="2">
        <name>Mg(2+)</name>
        <dbReference type="ChEBI" id="CHEBI:18420"/>
    </cofactor>
</comment>
<dbReference type="GO" id="GO:0005634">
    <property type="term" value="C:nucleus"/>
    <property type="evidence" value="ECO:0007669"/>
    <property type="project" value="UniProtKB-SubCell"/>
</dbReference>
<keyword evidence="19" id="KW-0464">Manganese</keyword>
<proteinExistence type="inferred from homology"/>
<keyword evidence="11" id="KW-0479">Metal-binding</keyword>
<evidence type="ECO:0000256" key="17">
    <source>
        <dbReference type="ARBA" id="ARBA00022990"/>
    </source>
</evidence>
<evidence type="ECO:0000313" key="26">
    <source>
        <dbReference type="Proteomes" id="UP000789390"/>
    </source>
</evidence>
<dbReference type="Pfam" id="PF08321">
    <property type="entry name" value="PPP5"/>
    <property type="match status" value="1"/>
</dbReference>
<evidence type="ECO:0000256" key="12">
    <source>
        <dbReference type="ARBA" id="ARBA00022737"/>
    </source>
</evidence>
<dbReference type="EC" id="3.1.3.16" evidence="7"/>
<dbReference type="InterPro" id="IPR011990">
    <property type="entry name" value="TPR-like_helical_dom_sf"/>
</dbReference>
<evidence type="ECO:0000256" key="15">
    <source>
        <dbReference type="ARBA" id="ARBA00022842"/>
    </source>
</evidence>
<evidence type="ECO:0000259" key="24">
    <source>
        <dbReference type="SMART" id="SM00156"/>
    </source>
</evidence>
<keyword evidence="15" id="KW-0460">Magnesium</keyword>
<feature type="active site" description="Proton donor/acceptor" evidence="22">
    <location>
        <position position="286"/>
    </location>
</feature>
<keyword evidence="18" id="KW-0472">Membrane</keyword>
<accession>A0A8J2RUM3</accession>
<dbReference type="Pfam" id="PF00149">
    <property type="entry name" value="Metallophos"/>
    <property type="match status" value="1"/>
</dbReference>
<evidence type="ECO:0000256" key="22">
    <source>
        <dbReference type="PIRSR" id="PIRSR033096-1"/>
    </source>
</evidence>
<evidence type="ECO:0000256" key="16">
    <source>
        <dbReference type="ARBA" id="ARBA00022912"/>
    </source>
</evidence>
<dbReference type="PIRSF" id="PIRSF033096">
    <property type="entry name" value="PPPtase_5"/>
    <property type="match status" value="1"/>
</dbReference>
<dbReference type="Gene3D" id="1.25.40.10">
    <property type="entry name" value="Tetratricopeptide repeat domain"/>
    <property type="match status" value="1"/>
</dbReference>
<evidence type="ECO:0000313" key="25">
    <source>
        <dbReference type="EMBL" id="CAH0108742.1"/>
    </source>
</evidence>
<keyword evidence="9" id="KW-1003">Cell membrane</keyword>
<keyword evidence="14 23" id="KW-0802">TPR repeat</keyword>
<evidence type="ECO:0000256" key="6">
    <source>
        <dbReference type="ARBA" id="ARBA00008786"/>
    </source>
</evidence>
<dbReference type="GO" id="GO:0046872">
    <property type="term" value="F:metal ion binding"/>
    <property type="evidence" value="ECO:0007669"/>
    <property type="project" value="UniProtKB-KW"/>
</dbReference>
<dbReference type="SUPFAM" id="SSF48452">
    <property type="entry name" value="TPR-like"/>
    <property type="match status" value="1"/>
</dbReference>
<evidence type="ECO:0000256" key="4">
    <source>
        <dbReference type="ARBA" id="ARBA00004236"/>
    </source>
</evidence>
<name>A0A8J2RUM3_9CRUS</name>
<keyword evidence="12" id="KW-0677">Repeat</keyword>
<dbReference type="InterPro" id="IPR029052">
    <property type="entry name" value="Metallo-depent_PP-like"/>
</dbReference>
<comment type="subcellular location">
    <subcellularLocation>
        <location evidence="4">Cell membrane</location>
    </subcellularLocation>
    <subcellularLocation>
        <location evidence="5">Cytoplasm</location>
    </subcellularLocation>
    <subcellularLocation>
        <location evidence="3">Nucleus</location>
    </subcellularLocation>
</comment>
<dbReference type="PROSITE" id="PS50005">
    <property type="entry name" value="TPR"/>
    <property type="match status" value="1"/>
</dbReference>
<evidence type="ECO:0000256" key="23">
    <source>
        <dbReference type="PROSITE-ProRule" id="PRU00339"/>
    </source>
</evidence>
<evidence type="ECO:0000256" key="9">
    <source>
        <dbReference type="ARBA" id="ARBA00022475"/>
    </source>
</evidence>
<dbReference type="GO" id="GO:0004722">
    <property type="term" value="F:protein serine/threonine phosphatase activity"/>
    <property type="evidence" value="ECO:0007669"/>
    <property type="project" value="UniProtKB-EC"/>
</dbReference>
<comment type="cofactor">
    <cofactor evidence="1">
        <name>Mn(2+)</name>
        <dbReference type="ChEBI" id="CHEBI:29035"/>
    </cofactor>
</comment>
<keyword evidence="17" id="KW-0007">Acetylation</keyword>
<evidence type="ECO:0000256" key="7">
    <source>
        <dbReference type="ARBA" id="ARBA00013081"/>
    </source>
</evidence>
<dbReference type="InterPro" id="IPR041753">
    <property type="entry name" value="PP5_C"/>
</dbReference>
<dbReference type="GO" id="GO:0005737">
    <property type="term" value="C:cytoplasm"/>
    <property type="evidence" value="ECO:0007669"/>
    <property type="project" value="UniProtKB-SubCell"/>
</dbReference>
<dbReference type="InterPro" id="IPR013235">
    <property type="entry name" value="PPP_dom"/>
</dbReference>
<evidence type="ECO:0000256" key="18">
    <source>
        <dbReference type="ARBA" id="ARBA00023136"/>
    </source>
</evidence>
<sequence>MEQNMNLERADTLKEEANECFKKQNYVKAITLYSNAIECNPTSAVLYANRSFAYLRTECFGYALEDASKAISLDKTYVKGYYRRAASYMALGKTKLALKDYETVFKARPNDKDAKLKFNECSKIVRQQAFERAIAVDTVKKSVSESINIDSMAVESTYTGPHLINGKVTLEFMQELMDAYKDQKKLHRKYAFQILLEVAELFKAQPSLIDVTIPEDSKFTVCGDIHGQFYDLMNIFKLNGLPSTENPFLFNGDFVDRGSFSVECIFTLFGFKLLYPNHFFMARGNHESQTMNQMYGFEGEVKSKYSSQMAELFTEVYNWLPLCHCLNQRVLVMHGGLFSRDGITLDDIRITDRNRQPPEEGIMCELLWSDPQPMKGRSPSKRGVGIQFGPDVTTRFLEHNHLDYIVRSHEVKSDGYEEAHDGKCITVFSAPNYWYDTMGNKGAFITMNGKDMKPHFTTYEAVPHPDVKPMAYANSMMSLFG</sequence>
<dbReference type="GO" id="GO:0005886">
    <property type="term" value="C:plasma membrane"/>
    <property type="evidence" value="ECO:0007669"/>
    <property type="project" value="UniProtKB-SubCell"/>
</dbReference>
<evidence type="ECO:0000256" key="1">
    <source>
        <dbReference type="ARBA" id="ARBA00001936"/>
    </source>
</evidence>
<comment type="similarity">
    <text evidence="6">Belongs to the PPP phosphatase family. PP-5 (PP-T) subfamily.</text>
</comment>
<evidence type="ECO:0000256" key="13">
    <source>
        <dbReference type="ARBA" id="ARBA00022801"/>
    </source>
</evidence>
<dbReference type="SMART" id="SM00156">
    <property type="entry name" value="PP2Ac"/>
    <property type="match status" value="1"/>
</dbReference>
<feature type="domain" description="Serine/threonine specific protein phosphatases" evidence="24">
    <location>
        <begin position="186"/>
        <end position="463"/>
    </location>
</feature>
<keyword evidence="26" id="KW-1185">Reference proteome</keyword>
<evidence type="ECO:0000256" key="21">
    <source>
        <dbReference type="ARBA" id="ARBA00075685"/>
    </source>
</evidence>
<evidence type="ECO:0000256" key="3">
    <source>
        <dbReference type="ARBA" id="ARBA00004123"/>
    </source>
</evidence>
<gene>
    <name evidence="25" type="ORF">DGAL_LOCUS12143</name>
</gene>
<dbReference type="InterPro" id="IPR019734">
    <property type="entry name" value="TPR_rpt"/>
</dbReference>
<dbReference type="Proteomes" id="UP000789390">
    <property type="component" value="Unassembled WGS sequence"/>
</dbReference>
<dbReference type="AlphaFoldDB" id="A0A8J2RUM3"/>
<organism evidence="25 26">
    <name type="scientific">Daphnia galeata</name>
    <dbReference type="NCBI Taxonomy" id="27404"/>
    <lineage>
        <taxon>Eukaryota</taxon>
        <taxon>Metazoa</taxon>
        <taxon>Ecdysozoa</taxon>
        <taxon>Arthropoda</taxon>
        <taxon>Crustacea</taxon>
        <taxon>Branchiopoda</taxon>
        <taxon>Diplostraca</taxon>
        <taxon>Cladocera</taxon>
        <taxon>Anomopoda</taxon>
        <taxon>Daphniidae</taxon>
        <taxon>Daphnia</taxon>
    </lineage>
</organism>
<evidence type="ECO:0000256" key="11">
    <source>
        <dbReference type="ARBA" id="ARBA00022723"/>
    </source>
</evidence>
<keyword evidence="20" id="KW-0539">Nucleus</keyword>
<dbReference type="FunFam" id="1.25.40.10:FF:000055">
    <property type="entry name" value="Serine/threonine-protein phosphatase"/>
    <property type="match status" value="1"/>
</dbReference>
<evidence type="ECO:0000256" key="2">
    <source>
        <dbReference type="ARBA" id="ARBA00001946"/>
    </source>
</evidence>